<proteinExistence type="predicted"/>
<dbReference type="Proteomes" id="UP000325780">
    <property type="component" value="Unassembled WGS sequence"/>
</dbReference>
<accession>A0A5N6TFI1</accession>
<reference evidence="1 2" key="1">
    <citation type="submission" date="2019-04" db="EMBL/GenBank/DDBJ databases">
        <title>Friends and foes A comparative genomics study of 23 Aspergillus species from section Flavi.</title>
        <authorList>
            <consortium name="DOE Joint Genome Institute"/>
            <person name="Kjaerbolling I."/>
            <person name="Vesth T."/>
            <person name="Frisvad J.C."/>
            <person name="Nybo J.L."/>
            <person name="Theobald S."/>
            <person name="Kildgaard S."/>
            <person name="Isbrandt T."/>
            <person name="Kuo A."/>
            <person name="Sato A."/>
            <person name="Lyhne E.K."/>
            <person name="Kogle M.E."/>
            <person name="Wiebenga A."/>
            <person name="Kun R.S."/>
            <person name="Lubbers R.J."/>
            <person name="Makela M.R."/>
            <person name="Barry K."/>
            <person name="Chovatia M."/>
            <person name="Clum A."/>
            <person name="Daum C."/>
            <person name="Haridas S."/>
            <person name="He G."/>
            <person name="LaButti K."/>
            <person name="Lipzen A."/>
            <person name="Mondo S."/>
            <person name="Riley R."/>
            <person name="Salamov A."/>
            <person name="Simmons B.A."/>
            <person name="Magnuson J.K."/>
            <person name="Henrissat B."/>
            <person name="Mortensen U.H."/>
            <person name="Larsen T.O."/>
            <person name="Devries R.P."/>
            <person name="Grigoriev I.V."/>
            <person name="Machida M."/>
            <person name="Baker S.E."/>
            <person name="Andersen M.R."/>
        </authorList>
    </citation>
    <scope>NUCLEOTIDE SEQUENCE [LARGE SCALE GENOMIC DNA]</scope>
    <source>
        <strain evidence="1 2">IBT 18842</strain>
    </source>
</reference>
<keyword evidence="2" id="KW-1185">Reference proteome</keyword>
<gene>
    <name evidence="1" type="ORF">BDV25DRAFT_165315</name>
</gene>
<evidence type="ECO:0000313" key="1">
    <source>
        <dbReference type="EMBL" id="KAE8145123.1"/>
    </source>
</evidence>
<protein>
    <submittedName>
        <fullName evidence="1">Uncharacterized protein</fullName>
    </submittedName>
</protein>
<evidence type="ECO:0000313" key="2">
    <source>
        <dbReference type="Proteomes" id="UP000325780"/>
    </source>
</evidence>
<organism evidence="1 2">
    <name type="scientific">Aspergillus avenaceus</name>
    <dbReference type="NCBI Taxonomy" id="36643"/>
    <lineage>
        <taxon>Eukaryota</taxon>
        <taxon>Fungi</taxon>
        <taxon>Dikarya</taxon>
        <taxon>Ascomycota</taxon>
        <taxon>Pezizomycotina</taxon>
        <taxon>Eurotiomycetes</taxon>
        <taxon>Eurotiomycetidae</taxon>
        <taxon>Eurotiales</taxon>
        <taxon>Aspergillaceae</taxon>
        <taxon>Aspergillus</taxon>
        <taxon>Aspergillus subgen. Circumdati</taxon>
    </lineage>
</organism>
<name>A0A5N6TFI1_ASPAV</name>
<dbReference type="AlphaFoldDB" id="A0A5N6TFI1"/>
<dbReference type="EMBL" id="ML742383">
    <property type="protein sequence ID" value="KAE8145123.1"/>
    <property type="molecule type" value="Genomic_DNA"/>
</dbReference>
<sequence length="58" mass="6594">MNPFCLKRKFKAYILLQLPLATSVIKKKVIRLFISRLGTCSLVHGFATCMTTTPFFKA</sequence>